<protein>
    <submittedName>
        <fullName evidence="1">Uncharacterized protein</fullName>
    </submittedName>
</protein>
<dbReference type="Proteomes" id="UP000325743">
    <property type="component" value="Chromosome 2"/>
</dbReference>
<accession>A0A5P3VLT3</accession>
<name>A0A5P3VLT3_9BURK</name>
<proteinExistence type="predicted"/>
<reference evidence="1 2" key="1">
    <citation type="submission" date="2018-09" db="EMBL/GenBank/DDBJ databases">
        <title>Complete genome sequence of Cupriavidus oxalaticus T2, a bacterium capable of phenol tolerance and degradation.</title>
        <authorList>
            <person name="Yan J."/>
        </authorList>
    </citation>
    <scope>NUCLEOTIDE SEQUENCE [LARGE SCALE GENOMIC DNA]</scope>
    <source>
        <strain evidence="1 2">T2</strain>
    </source>
</reference>
<dbReference type="EMBL" id="CP032519">
    <property type="protein sequence ID" value="QEZ46895.1"/>
    <property type="molecule type" value="Genomic_DNA"/>
</dbReference>
<gene>
    <name evidence="1" type="ORF">D2917_22165</name>
</gene>
<dbReference type="OrthoDB" id="5297095at2"/>
<evidence type="ECO:0000313" key="2">
    <source>
        <dbReference type="Proteomes" id="UP000325743"/>
    </source>
</evidence>
<evidence type="ECO:0000313" key="1">
    <source>
        <dbReference type="EMBL" id="QEZ46895.1"/>
    </source>
</evidence>
<organism evidence="1 2">
    <name type="scientific">Cupriavidus oxalaticus</name>
    <dbReference type="NCBI Taxonomy" id="96344"/>
    <lineage>
        <taxon>Bacteria</taxon>
        <taxon>Pseudomonadati</taxon>
        <taxon>Pseudomonadota</taxon>
        <taxon>Betaproteobacteria</taxon>
        <taxon>Burkholderiales</taxon>
        <taxon>Burkholderiaceae</taxon>
        <taxon>Cupriavidus</taxon>
    </lineage>
</organism>
<sequence>MAKPGTLRYLGVEVDDALEMAEQCDNPLAGGWSLAASCCHPTPSFKRLLPSKTGHLRFIRAPAFGAPDFPLPSPRFARSPLLQWC</sequence>
<dbReference type="AlphaFoldDB" id="A0A5P3VLT3"/>